<protein>
    <submittedName>
        <fullName evidence="6">Protein-tyrosine phosphatase</fullName>
    </submittedName>
</protein>
<evidence type="ECO:0000256" key="1">
    <source>
        <dbReference type="ARBA" id="ARBA00011063"/>
    </source>
</evidence>
<dbReference type="PANTHER" id="PTHR11717">
    <property type="entry name" value="LOW MOLECULAR WEIGHT PROTEIN TYROSINE PHOSPHATASE"/>
    <property type="match status" value="1"/>
</dbReference>
<evidence type="ECO:0000256" key="4">
    <source>
        <dbReference type="PIRSR" id="PIRSR617867-1"/>
    </source>
</evidence>
<dbReference type="PRINTS" id="PR00719">
    <property type="entry name" value="LMWPTPASE"/>
</dbReference>
<evidence type="ECO:0000256" key="3">
    <source>
        <dbReference type="ARBA" id="ARBA00022912"/>
    </source>
</evidence>
<evidence type="ECO:0000313" key="6">
    <source>
        <dbReference type="EMBL" id="SDP80935.1"/>
    </source>
</evidence>
<feature type="domain" description="Phosphotyrosine protein phosphatase I" evidence="5">
    <location>
        <begin position="35"/>
        <end position="231"/>
    </location>
</feature>
<accession>A0A1H0VRZ6</accession>
<dbReference type="InterPro" id="IPR050438">
    <property type="entry name" value="LMW_PTPase"/>
</dbReference>
<dbReference type="PANTHER" id="PTHR11717:SF31">
    <property type="entry name" value="LOW MOLECULAR WEIGHT PROTEIN-TYROSINE-PHOSPHATASE ETP-RELATED"/>
    <property type="match status" value="1"/>
</dbReference>
<organism evidence="6 7">
    <name type="scientific">Halobacillus aidingensis</name>
    <dbReference type="NCBI Taxonomy" id="240303"/>
    <lineage>
        <taxon>Bacteria</taxon>
        <taxon>Bacillati</taxon>
        <taxon>Bacillota</taxon>
        <taxon>Bacilli</taxon>
        <taxon>Bacillales</taxon>
        <taxon>Bacillaceae</taxon>
        <taxon>Halobacillus</taxon>
    </lineage>
</organism>
<evidence type="ECO:0000256" key="2">
    <source>
        <dbReference type="ARBA" id="ARBA00022801"/>
    </source>
</evidence>
<dbReference type="SUPFAM" id="SSF52788">
    <property type="entry name" value="Phosphotyrosine protein phosphatases I"/>
    <property type="match status" value="1"/>
</dbReference>
<keyword evidence="3" id="KW-0904">Protein phosphatase</keyword>
<dbReference type="InterPro" id="IPR036196">
    <property type="entry name" value="Ptyr_pPase_sf"/>
</dbReference>
<dbReference type="InterPro" id="IPR017867">
    <property type="entry name" value="Tyr_phospatase_low_mol_wt"/>
</dbReference>
<dbReference type="STRING" id="240303.SAMN05421677_1418"/>
<sequence>MCLRVECHFLTGFPSELYLWYYRENGLSMRGRLVMNILFVCTGNTCRSPMAEALLKSKLEEGNVQSAGIFAGKGEPLAKNSELVLREIDLNLNHQTRPIDSDLLEWADLVLTMTDRHKQTLALQYPDHQEKYYTLKEYVLIDENQWKHLKNLYAAFEEKRLSILNEFKGKVDEQELEQKLFDELEEEIKEIDQREKELPDLNIIDPFGGNISIYRNTRDELDHYIERLVEKLRDEE</sequence>
<dbReference type="CDD" id="cd16344">
    <property type="entry name" value="LMWPAP"/>
    <property type="match status" value="1"/>
</dbReference>
<evidence type="ECO:0000259" key="5">
    <source>
        <dbReference type="SMART" id="SM00226"/>
    </source>
</evidence>
<name>A0A1H0VRZ6_HALAD</name>
<dbReference type="Gene3D" id="3.40.50.2300">
    <property type="match status" value="1"/>
</dbReference>
<keyword evidence="7" id="KW-1185">Reference proteome</keyword>
<dbReference type="EMBL" id="FNIZ01000041">
    <property type="protein sequence ID" value="SDP80935.1"/>
    <property type="molecule type" value="Genomic_DNA"/>
</dbReference>
<evidence type="ECO:0000313" key="7">
    <source>
        <dbReference type="Proteomes" id="UP000198860"/>
    </source>
</evidence>
<dbReference type="SMART" id="SM00226">
    <property type="entry name" value="LMWPc"/>
    <property type="match status" value="1"/>
</dbReference>
<dbReference type="InterPro" id="IPR023485">
    <property type="entry name" value="Ptyr_pPase"/>
</dbReference>
<feature type="active site" description="Nucleophile" evidence="4">
    <location>
        <position position="41"/>
    </location>
</feature>
<dbReference type="Proteomes" id="UP000198860">
    <property type="component" value="Unassembled WGS sequence"/>
</dbReference>
<comment type="similarity">
    <text evidence="1">Belongs to the low molecular weight phosphotyrosine protein phosphatase family.</text>
</comment>
<proteinExistence type="inferred from homology"/>
<dbReference type="AlphaFoldDB" id="A0A1H0VRZ6"/>
<keyword evidence="2" id="KW-0378">Hydrolase</keyword>
<dbReference type="Pfam" id="PF01451">
    <property type="entry name" value="LMWPc"/>
    <property type="match status" value="1"/>
</dbReference>
<feature type="active site" evidence="4">
    <location>
        <position position="47"/>
    </location>
</feature>
<reference evidence="7" key="1">
    <citation type="submission" date="2016-10" db="EMBL/GenBank/DDBJ databases">
        <authorList>
            <person name="Varghese N."/>
            <person name="Submissions S."/>
        </authorList>
    </citation>
    <scope>NUCLEOTIDE SEQUENCE [LARGE SCALE GENOMIC DNA]</scope>
    <source>
        <strain evidence="7">CGMCC 1.3703</strain>
    </source>
</reference>
<dbReference type="GO" id="GO:0004725">
    <property type="term" value="F:protein tyrosine phosphatase activity"/>
    <property type="evidence" value="ECO:0007669"/>
    <property type="project" value="InterPro"/>
</dbReference>
<gene>
    <name evidence="6" type="ORF">SAMN05421677_1418</name>
</gene>